<dbReference type="EMBL" id="BMED01000008">
    <property type="protein sequence ID" value="GGC99779.1"/>
    <property type="molecule type" value="Genomic_DNA"/>
</dbReference>
<evidence type="ECO:0000259" key="5">
    <source>
        <dbReference type="Pfam" id="PF02120"/>
    </source>
</evidence>
<feature type="compositionally biased region" description="Basic and acidic residues" evidence="4">
    <location>
        <begin position="198"/>
        <end position="207"/>
    </location>
</feature>
<keyword evidence="7" id="KW-1185">Reference proteome</keyword>
<comment type="similarity">
    <text evidence="2">Belongs to the FliK family.</text>
</comment>
<dbReference type="GO" id="GO:0044780">
    <property type="term" value="P:bacterial-type flagellum assembly"/>
    <property type="evidence" value="ECO:0007669"/>
    <property type="project" value="InterPro"/>
</dbReference>
<dbReference type="InterPro" id="IPR001635">
    <property type="entry name" value="Flag_hook_Flik"/>
</dbReference>
<proteinExistence type="inferred from homology"/>
<dbReference type="Gene3D" id="3.30.750.140">
    <property type="match status" value="1"/>
</dbReference>
<reference evidence="6" key="1">
    <citation type="journal article" date="2014" name="Int. J. Syst. Evol. Microbiol.">
        <title>Complete genome sequence of Corynebacterium casei LMG S-19264T (=DSM 44701T), isolated from a smear-ripened cheese.</title>
        <authorList>
            <consortium name="US DOE Joint Genome Institute (JGI-PGF)"/>
            <person name="Walter F."/>
            <person name="Albersmeier A."/>
            <person name="Kalinowski J."/>
            <person name="Ruckert C."/>
        </authorList>
    </citation>
    <scope>NUCLEOTIDE SEQUENCE</scope>
    <source>
        <strain evidence="6">CGMCC 1.10998</strain>
    </source>
</reference>
<feature type="compositionally biased region" description="Polar residues" evidence="4">
    <location>
        <begin position="19"/>
        <end position="38"/>
    </location>
</feature>
<evidence type="ECO:0000256" key="3">
    <source>
        <dbReference type="ARBA" id="ARBA00022795"/>
    </source>
</evidence>
<evidence type="ECO:0000256" key="2">
    <source>
        <dbReference type="ARBA" id="ARBA00009149"/>
    </source>
</evidence>
<dbReference type="InterPro" id="IPR021136">
    <property type="entry name" value="Flagellar_hook_control-like_C"/>
</dbReference>
<feature type="compositionally biased region" description="Polar residues" evidence="4">
    <location>
        <begin position="403"/>
        <end position="412"/>
    </location>
</feature>
<dbReference type="PANTHER" id="PTHR37533:SF2">
    <property type="entry name" value="FLAGELLAR HOOK-LENGTH CONTROL PROTEIN"/>
    <property type="match status" value="1"/>
</dbReference>
<feature type="compositionally biased region" description="Basic and acidic residues" evidence="4">
    <location>
        <begin position="94"/>
        <end position="108"/>
    </location>
</feature>
<keyword evidence="6" id="KW-0969">Cilium</keyword>
<feature type="compositionally biased region" description="Polar residues" evidence="4">
    <location>
        <begin position="1"/>
        <end position="10"/>
    </location>
</feature>
<reference evidence="6" key="2">
    <citation type="submission" date="2020-09" db="EMBL/GenBank/DDBJ databases">
        <authorList>
            <person name="Sun Q."/>
            <person name="Zhou Y."/>
        </authorList>
    </citation>
    <scope>NUCLEOTIDE SEQUENCE</scope>
    <source>
        <strain evidence="6">CGMCC 1.10998</strain>
    </source>
</reference>
<evidence type="ECO:0000313" key="6">
    <source>
        <dbReference type="EMBL" id="GGC99779.1"/>
    </source>
</evidence>
<dbReference type="PRINTS" id="PR01007">
    <property type="entry name" value="FLGHOOKFLIK"/>
</dbReference>
<feature type="compositionally biased region" description="Polar residues" evidence="4">
    <location>
        <begin position="111"/>
        <end position="123"/>
    </location>
</feature>
<protein>
    <submittedName>
        <fullName evidence="6">Flagellar hook-length control protein FliK</fullName>
    </submittedName>
</protein>
<feature type="region of interest" description="Disordered" evidence="4">
    <location>
        <begin position="403"/>
        <end position="446"/>
    </location>
</feature>
<dbReference type="AlphaFoldDB" id="A0A916XR60"/>
<feature type="domain" description="Flagellar hook-length control protein-like C-terminal" evidence="5">
    <location>
        <begin position="325"/>
        <end position="405"/>
    </location>
</feature>
<gene>
    <name evidence="6" type="primary">fliK</name>
    <name evidence="6" type="ORF">GCM10011396_54100</name>
</gene>
<keyword evidence="6" id="KW-0282">Flagellum</keyword>
<sequence>MNIMRTNSVPPQADFLPTAVSTKSASSDVSGPSFNQFLNKEIASPKSPSNSNNSNQNNVNNNNNDVNNNKDSSANNNQVDSKPADKPAQTDASGKTDKPTEAKDKDDDTNADQTAASADQTPGGQLIALVENLGKLAVDKAPSSDKSDDKKVDLSAITGAEKAGLADKSKQLVDAKADTDVTAGDKVLAAKDAGLKTDADLTGKKPVDSQLADKAGVQQDTDASKAKDVSTLAKVTTDSRDAAKDALQQIRSPAESTAGADQKLQAAQELASAKALMQDGAASVAPVQQNFAQQLAATASQGSTAAADHLAPRVGAAGWDQAVGQKVVWMVAGGKQTAELTLNPPDLGPMQVVLSVNNDKATATFVTAQPEVREALESAMPKLRQMMSDAGVQLSSFSFNTQSSNPGSQFAGNNNSSSSSNRFSHGLPDADIGSLPTVSSTVTSRGGNLGMVDTFA</sequence>
<evidence type="ECO:0000313" key="7">
    <source>
        <dbReference type="Proteomes" id="UP000637423"/>
    </source>
</evidence>
<comment type="function">
    <text evidence="1">Controls the length of the flagellar hook.</text>
</comment>
<name>A0A916XR60_9BURK</name>
<dbReference type="InterPro" id="IPR052563">
    <property type="entry name" value="FliK"/>
</dbReference>
<feature type="region of interest" description="Disordered" evidence="4">
    <location>
        <begin position="1"/>
        <end position="124"/>
    </location>
</feature>
<accession>A0A916XR60</accession>
<dbReference type="PANTHER" id="PTHR37533">
    <property type="entry name" value="FLAGELLAR HOOK-LENGTH CONTROL PROTEIN"/>
    <property type="match status" value="1"/>
</dbReference>
<feature type="compositionally biased region" description="Low complexity" evidence="4">
    <location>
        <begin position="44"/>
        <end position="78"/>
    </location>
</feature>
<evidence type="ECO:0000256" key="1">
    <source>
        <dbReference type="ARBA" id="ARBA00003944"/>
    </source>
</evidence>
<organism evidence="6 7">
    <name type="scientific">Undibacterium terreum</name>
    <dbReference type="NCBI Taxonomy" id="1224302"/>
    <lineage>
        <taxon>Bacteria</taxon>
        <taxon>Pseudomonadati</taxon>
        <taxon>Pseudomonadota</taxon>
        <taxon>Betaproteobacteria</taxon>
        <taxon>Burkholderiales</taxon>
        <taxon>Oxalobacteraceae</taxon>
        <taxon>Undibacterium</taxon>
    </lineage>
</organism>
<dbReference type="GO" id="GO:0009424">
    <property type="term" value="C:bacterial-type flagellum hook"/>
    <property type="evidence" value="ECO:0007669"/>
    <property type="project" value="InterPro"/>
</dbReference>
<keyword evidence="6" id="KW-0966">Cell projection</keyword>
<feature type="compositionally biased region" description="Polar residues" evidence="4">
    <location>
        <begin position="436"/>
        <end position="446"/>
    </location>
</feature>
<dbReference type="InterPro" id="IPR038610">
    <property type="entry name" value="FliK-like_C_sf"/>
</dbReference>
<evidence type="ECO:0000256" key="4">
    <source>
        <dbReference type="SAM" id="MobiDB-lite"/>
    </source>
</evidence>
<dbReference type="CDD" id="cd17470">
    <property type="entry name" value="T3SS_Flik_C"/>
    <property type="match status" value="1"/>
</dbReference>
<comment type="caution">
    <text evidence="6">The sequence shown here is derived from an EMBL/GenBank/DDBJ whole genome shotgun (WGS) entry which is preliminary data.</text>
</comment>
<dbReference type="Proteomes" id="UP000637423">
    <property type="component" value="Unassembled WGS sequence"/>
</dbReference>
<keyword evidence="3" id="KW-1005">Bacterial flagellum biogenesis</keyword>
<dbReference type="Pfam" id="PF02120">
    <property type="entry name" value="Flg_hook"/>
    <property type="match status" value="1"/>
</dbReference>
<feature type="region of interest" description="Disordered" evidence="4">
    <location>
        <begin position="198"/>
        <end position="229"/>
    </location>
</feature>